<protein>
    <submittedName>
        <fullName evidence="2">Uncharacterized protein</fullName>
    </submittedName>
</protein>
<sequence>MTYKLQVTNSERSEECIDFTMMCVFFFFFFYLFLCLSPRFGAVKVDPVSDRKVNVVCTLGGQNAGKNQKKMGIFTQNKFSTKSIFLYGFKSKTNHCKFLKFSPNIYVSVMYIQLNFQKILTFFEFKFLRNLSKTRKF</sequence>
<keyword evidence="1" id="KW-0812">Transmembrane</keyword>
<dbReference type="AlphaFoldDB" id="A0A6G0VYT1"/>
<dbReference type="EMBL" id="VUJU01010330">
    <property type="protein sequence ID" value="KAF0714748.1"/>
    <property type="molecule type" value="Genomic_DNA"/>
</dbReference>
<keyword evidence="1" id="KW-0472">Membrane</keyword>
<keyword evidence="1" id="KW-1133">Transmembrane helix</keyword>
<proteinExistence type="predicted"/>
<keyword evidence="3" id="KW-1185">Reference proteome</keyword>
<accession>A0A6G0VYT1</accession>
<comment type="caution">
    <text evidence="2">The sequence shown here is derived from an EMBL/GenBank/DDBJ whole genome shotgun (WGS) entry which is preliminary data.</text>
</comment>
<name>A0A6G0VYT1_APHCR</name>
<evidence type="ECO:0000313" key="2">
    <source>
        <dbReference type="EMBL" id="KAF0714748.1"/>
    </source>
</evidence>
<evidence type="ECO:0000256" key="1">
    <source>
        <dbReference type="SAM" id="Phobius"/>
    </source>
</evidence>
<organism evidence="2 3">
    <name type="scientific">Aphis craccivora</name>
    <name type="common">Cowpea aphid</name>
    <dbReference type="NCBI Taxonomy" id="307492"/>
    <lineage>
        <taxon>Eukaryota</taxon>
        <taxon>Metazoa</taxon>
        <taxon>Ecdysozoa</taxon>
        <taxon>Arthropoda</taxon>
        <taxon>Hexapoda</taxon>
        <taxon>Insecta</taxon>
        <taxon>Pterygota</taxon>
        <taxon>Neoptera</taxon>
        <taxon>Paraneoptera</taxon>
        <taxon>Hemiptera</taxon>
        <taxon>Sternorrhyncha</taxon>
        <taxon>Aphidomorpha</taxon>
        <taxon>Aphidoidea</taxon>
        <taxon>Aphididae</taxon>
        <taxon>Aphidini</taxon>
        <taxon>Aphis</taxon>
        <taxon>Aphis</taxon>
    </lineage>
</organism>
<feature type="non-terminal residue" evidence="2">
    <location>
        <position position="137"/>
    </location>
</feature>
<evidence type="ECO:0000313" key="3">
    <source>
        <dbReference type="Proteomes" id="UP000478052"/>
    </source>
</evidence>
<feature type="transmembrane region" description="Helical" evidence="1">
    <location>
        <begin position="19"/>
        <end position="36"/>
    </location>
</feature>
<gene>
    <name evidence="2" type="ORF">FWK35_00034836</name>
</gene>
<reference evidence="2 3" key="1">
    <citation type="submission" date="2019-08" db="EMBL/GenBank/DDBJ databases">
        <title>Whole genome of Aphis craccivora.</title>
        <authorList>
            <person name="Voronova N.V."/>
            <person name="Shulinski R.S."/>
            <person name="Bandarenka Y.V."/>
            <person name="Zhorov D.G."/>
            <person name="Warner D."/>
        </authorList>
    </citation>
    <scope>NUCLEOTIDE SEQUENCE [LARGE SCALE GENOMIC DNA]</scope>
    <source>
        <strain evidence="2">180601</strain>
        <tissue evidence="2">Whole Body</tissue>
    </source>
</reference>
<dbReference type="Proteomes" id="UP000478052">
    <property type="component" value="Unassembled WGS sequence"/>
</dbReference>